<dbReference type="PANTHER" id="PTHR36074">
    <property type="entry name" value="ISOPENTENYL-DIPHOSPHATE DELTA-ISOMERASE"/>
    <property type="match status" value="1"/>
</dbReference>
<proteinExistence type="predicted"/>
<dbReference type="Proteomes" id="UP000886520">
    <property type="component" value="Chromosome 4"/>
</dbReference>
<dbReference type="EMBL" id="JABFUD020000004">
    <property type="protein sequence ID" value="KAI5081062.1"/>
    <property type="molecule type" value="Genomic_DNA"/>
</dbReference>
<dbReference type="OrthoDB" id="1925570at2759"/>
<comment type="caution">
    <text evidence="2">The sequence shown here is derived from an EMBL/GenBank/DDBJ whole genome shotgun (WGS) entry which is preliminary data.</text>
</comment>
<dbReference type="AlphaFoldDB" id="A0A9D4V7S4"/>
<gene>
    <name evidence="2" type="ORF">GOP47_0004245</name>
</gene>
<evidence type="ECO:0000256" key="1">
    <source>
        <dbReference type="SAM" id="Phobius"/>
    </source>
</evidence>
<keyword evidence="1" id="KW-1133">Transmembrane helix</keyword>
<keyword evidence="3" id="KW-1185">Reference proteome</keyword>
<organism evidence="2 3">
    <name type="scientific">Adiantum capillus-veneris</name>
    <name type="common">Maidenhair fern</name>
    <dbReference type="NCBI Taxonomy" id="13818"/>
    <lineage>
        <taxon>Eukaryota</taxon>
        <taxon>Viridiplantae</taxon>
        <taxon>Streptophyta</taxon>
        <taxon>Embryophyta</taxon>
        <taxon>Tracheophyta</taxon>
        <taxon>Polypodiopsida</taxon>
        <taxon>Polypodiidae</taxon>
        <taxon>Polypodiales</taxon>
        <taxon>Pteridineae</taxon>
        <taxon>Pteridaceae</taxon>
        <taxon>Vittarioideae</taxon>
        <taxon>Adiantum</taxon>
    </lineage>
</organism>
<protein>
    <submittedName>
        <fullName evidence="2">Uncharacterized protein</fullName>
    </submittedName>
</protein>
<name>A0A9D4V7S4_ADICA</name>
<keyword evidence="1" id="KW-0812">Transmembrane</keyword>
<sequence length="324" mass="36464">MANLKSLIYELERDNASFIAHCEGLRDDITDTGTSLNNDIYLKPSSADEDTDFETVSADELYKRAYAHKSYHVNLKPIYSAFYPGALSLTVLRALAVNFQSVMEAYIARLQEDDEEEEFAEEEPAPIDVEGALKGSGWTISREVTVVTTRRLLERFVVQRVSKRTAWKLLKDLPTSSKRKAERLLPKSELFLGVVKTTFRGQLLGIAATWLVQLLIDIYFYVRALYRRRRKTQTSVDYQVEKEELAFLLRKTVGNTLKCGAALALSSVGAGIGVVLMRPSWGQRIGNMAGEFAGAVGMSYLIDRWIIFGLSTARSTLQTYFTAR</sequence>
<evidence type="ECO:0000313" key="3">
    <source>
        <dbReference type="Proteomes" id="UP000886520"/>
    </source>
</evidence>
<dbReference type="PANTHER" id="PTHR36074:SF1">
    <property type="entry name" value="ISOPENTENYL-DIPHOSPHATE DELTA-ISOMERASE"/>
    <property type="match status" value="1"/>
</dbReference>
<evidence type="ECO:0000313" key="2">
    <source>
        <dbReference type="EMBL" id="KAI5081062.1"/>
    </source>
</evidence>
<keyword evidence="1" id="KW-0472">Membrane</keyword>
<accession>A0A9D4V7S4</accession>
<reference evidence="2" key="1">
    <citation type="submission" date="2021-01" db="EMBL/GenBank/DDBJ databases">
        <title>Adiantum capillus-veneris genome.</title>
        <authorList>
            <person name="Fang Y."/>
            <person name="Liao Q."/>
        </authorList>
    </citation>
    <scope>NUCLEOTIDE SEQUENCE</scope>
    <source>
        <strain evidence="2">H3</strain>
        <tissue evidence="2">Leaf</tissue>
    </source>
</reference>
<feature type="transmembrane region" description="Helical" evidence="1">
    <location>
        <begin position="203"/>
        <end position="222"/>
    </location>
</feature>